<evidence type="ECO:0000313" key="4">
    <source>
        <dbReference type="Proteomes" id="UP000473574"/>
    </source>
</evidence>
<dbReference type="EMBL" id="QZCE01000002">
    <property type="protein sequence ID" value="NEZ63677.1"/>
    <property type="molecule type" value="Genomic_DNA"/>
</dbReference>
<dbReference type="Gene3D" id="1.20.120.330">
    <property type="entry name" value="Nucleotidyltransferases domain 2"/>
    <property type="match status" value="1"/>
</dbReference>
<evidence type="ECO:0000256" key="1">
    <source>
        <dbReference type="ARBA" id="ARBA00038248"/>
    </source>
</evidence>
<name>A0A6M0S5D0_9CYAN</name>
<accession>A0A6M0S5D0</accession>
<dbReference type="InterPro" id="IPR007842">
    <property type="entry name" value="HEPN_dom"/>
</dbReference>
<dbReference type="Proteomes" id="UP000473574">
    <property type="component" value="Unassembled WGS sequence"/>
</dbReference>
<comment type="similarity">
    <text evidence="1">Belongs to the UPF0332 family.</text>
</comment>
<evidence type="ECO:0000313" key="3">
    <source>
        <dbReference type="EMBL" id="NEZ63677.1"/>
    </source>
</evidence>
<dbReference type="RefSeq" id="WP_163663379.1">
    <property type="nucleotide sequence ID" value="NZ_QZCE01000002.1"/>
</dbReference>
<dbReference type="InterPro" id="IPR052226">
    <property type="entry name" value="UPF0332_toxin"/>
</dbReference>
<dbReference type="PANTHER" id="PTHR36565">
    <property type="entry name" value="UPF0332 PROTEIN TM_1000"/>
    <property type="match status" value="1"/>
</dbReference>
<gene>
    <name evidence="3" type="ORF">D0962_12935</name>
</gene>
<evidence type="ECO:0000259" key="2">
    <source>
        <dbReference type="Pfam" id="PF05168"/>
    </source>
</evidence>
<reference evidence="3 4" key="1">
    <citation type="journal article" date="2020" name="Microb. Ecol.">
        <title>Ecogenomics of the Marine Benthic Filamentous Cyanobacterium Adonisia.</title>
        <authorList>
            <person name="Walter J.M."/>
            <person name="Coutinho F.H."/>
            <person name="Leomil L."/>
            <person name="Hargreaves P.I."/>
            <person name="Campeao M.E."/>
            <person name="Vieira V.V."/>
            <person name="Silva B.S."/>
            <person name="Fistarol G.O."/>
            <person name="Salomon P.S."/>
            <person name="Sawabe T."/>
            <person name="Mino S."/>
            <person name="Hosokawa M."/>
            <person name="Miyashita H."/>
            <person name="Maruyama F."/>
            <person name="van Verk M.C."/>
            <person name="Dutilh B.E."/>
            <person name="Thompson C.C."/>
            <person name="Thompson F.L."/>
        </authorList>
    </citation>
    <scope>NUCLEOTIDE SEQUENCE [LARGE SCALE GENOMIC DNA]</scope>
    <source>
        <strain evidence="3 4">CCMR0082</strain>
    </source>
</reference>
<dbReference type="PANTHER" id="PTHR36565:SF1">
    <property type="entry name" value="UPF0332 PROTEIN TM_1000"/>
    <property type="match status" value="1"/>
</dbReference>
<comment type="caution">
    <text evidence="3">The sequence shown here is derived from an EMBL/GenBank/DDBJ whole genome shotgun (WGS) entry which is preliminary data.</text>
</comment>
<feature type="domain" description="HEPN" evidence="2">
    <location>
        <begin position="6"/>
        <end position="118"/>
    </location>
</feature>
<proteinExistence type="inferred from homology"/>
<dbReference type="Pfam" id="PF05168">
    <property type="entry name" value="HEPN"/>
    <property type="match status" value="1"/>
</dbReference>
<organism evidence="3 4">
    <name type="scientific">Adonisia turfae CCMR0082</name>
    <dbReference type="NCBI Taxonomy" id="2304604"/>
    <lineage>
        <taxon>Bacteria</taxon>
        <taxon>Bacillati</taxon>
        <taxon>Cyanobacteriota</taxon>
        <taxon>Adonisia</taxon>
        <taxon>Adonisia turfae</taxon>
    </lineage>
</organism>
<sequence>MTDEQRELLLKAQQSLEAAQLLLSKNFADYATSRAYYSMFYVAQAFLEGKGMAFSKHSAVIAAFGREFAKTQQVPVKFHRYLIEAQALRTTGDYGQLNALTPEQAAEEINHAEEFLMFAHQALGNG</sequence>
<protein>
    <submittedName>
        <fullName evidence="3">HEPN domain-containing protein</fullName>
    </submittedName>
</protein>
<dbReference type="AlphaFoldDB" id="A0A6M0S5D0"/>